<protein>
    <recommendedName>
        <fullName evidence="3 6">Queuosine 5'-phosphate N-glycosylase/hydrolase</fullName>
        <ecNumber evidence="6">3.2.2.-</ecNumber>
    </recommendedName>
    <alternativeName>
        <fullName evidence="4 6">Queuosine-nucleotide N-glycosylase/hydrolase</fullName>
    </alternativeName>
</protein>
<comment type="similarity">
    <text evidence="2 6">Belongs to the QNG1 protein family.</text>
</comment>
<keyword evidence="8" id="KW-1185">Reference proteome</keyword>
<evidence type="ECO:0000256" key="1">
    <source>
        <dbReference type="ARBA" id="ARBA00022801"/>
    </source>
</evidence>
<dbReference type="Proteomes" id="UP001497644">
    <property type="component" value="Chromosome 7"/>
</dbReference>
<reference evidence="7" key="1">
    <citation type="submission" date="2024-04" db="EMBL/GenBank/DDBJ databases">
        <authorList>
            <consortium name="Molecular Ecology Group"/>
        </authorList>
    </citation>
    <scope>NUCLEOTIDE SEQUENCE</scope>
</reference>
<comment type="catalytic activity">
    <reaction evidence="5 6">
        <text>queuosine 5'-phosphate + H2O = queuine + D-ribose 5-phosphate</text>
        <dbReference type="Rhea" id="RHEA:75387"/>
        <dbReference type="ChEBI" id="CHEBI:15377"/>
        <dbReference type="ChEBI" id="CHEBI:17433"/>
        <dbReference type="ChEBI" id="CHEBI:78346"/>
        <dbReference type="ChEBI" id="CHEBI:194371"/>
    </reaction>
    <physiologicalReaction direction="left-to-right" evidence="5 6">
        <dbReference type="Rhea" id="RHEA:75388"/>
    </physiologicalReaction>
</comment>
<dbReference type="AlphaFoldDB" id="A0AAV2P581"/>
<evidence type="ECO:0000256" key="4">
    <source>
        <dbReference type="ARBA" id="ARBA00035393"/>
    </source>
</evidence>
<dbReference type="InterPro" id="IPR019438">
    <property type="entry name" value="Q_salvage"/>
</dbReference>
<dbReference type="EC" id="3.2.2.-" evidence="6"/>
<evidence type="ECO:0000313" key="8">
    <source>
        <dbReference type="Proteomes" id="UP001497644"/>
    </source>
</evidence>
<accession>A0AAV2P581</accession>
<dbReference type="GO" id="GO:0006400">
    <property type="term" value="P:tRNA modification"/>
    <property type="evidence" value="ECO:0007669"/>
    <property type="project" value="TreeGrafter"/>
</dbReference>
<sequence length="361" mass="42690">MAEDNSSDYDVVESLLAAKIFAEKAQDVHINQEGIEKLAKEVMQFLRANKNNFYTVTNRFRRHQTYPDKEDSKVEDWLFVLHTLNFSLWNPKGTKQWTVDGSKGYCALCIAIKRAIDEGKPMWDPKYYTRITQSEFEHIFRSDDGETSIPLLHERLRILHEVGEVLLNKYEGTFVECIKSSEYDANKLVKLLFDEFESYRDEAVFEGVKVRFHTKARSLVSDIWVYYNEPKLTFKPTFKQDTKKMMSTMLIDYRTPQLLYHLKVLCYSDVLVSRFEKSNEPLQHGSREELEIRGCSLFAAQKVCEKVQRMSRDYIKEMPILKTRAFNVPILIDNYLFGCLAYCDEYIMNREPFHYIRTVYY</sequence>
<evidence type="ECO:0000256" key="6">
    <source>
        <dbReference type="RuleBase" id="RU365002"/>
    </source>
</evidence>
<organism evidence="7 8">
    <name type="scientific">Lasius platythorax</name>
    <dbReference type="NCBI Taxonomy" id="488582"/>
    <lineage>
        <taxon>Eukaryota</taxon>
        <taxon>Metazoa</taxon>
        <taxon>Ecdysozoa</taxon>
        <taxon>Arthropoda</taxon>
        <taxon>Hexapoda</taxon>
        <taxon>Insecta</taxon>
        <taxon>Pterygota</taxon>
        <taxon>Neoptera</taxon>
        <taxon>Endopterygota</taxon>
        <taxon>Hymenoptera</taxon>
        <taxon>Apocrita</taxon>
        <taxon>Aculeata</taxon>
        <taxon>Formicoidea</taxon>
        <taxon>Formicidae</taxon>
        <taxon>Formicinae</taxon>
        <taxon>Lasius</taxon>
        <taxon>Lasius</taxon>
    </lineage>
</organism>
<dbReference type="GO" id="GO:0016787">
    <property type="term" value="F:hydrolase activity"/>
    <property type="evidence" value="ECO:0007669"/>
    <property type="project" value="UniProtKB-KW"/>
</dbReference>
<dbReference type="PANTHER" id="PTHR21314">
    <property type="entry name" value="QUEUOSINE 5'-PHOSPHATE N-GLYCOSYLASE_HYDROLASE-RELATED"/>
    <property type="match status" value="1"/>
</dbReference>
<evidence type="ECO:0000256" key="2">
    <source>
        <dbReference type="ARBA" id="ARBA00035119"/>
    </source>
</evidence>
<gene>
    <name evidence="7" type="ORF">LPLAT_LOCUS12421</name>
</gene>
<evidence type="ECO:0000256" key="5">
    <source>
        <dbReference type="ARBA" id="ARBA00048204"/>
    </source>
</evidence>
<evidence type="ECO:0000313" key="7">
    <source>
        <dbReference type="EMBL" id="CAL1687164.1"/>
    </source>
</evidence>
<proteinExistence type="inferred from homology"/>
<dbReference type="Pfam" id="PF10343">
    <property type="entry name" value="Q_salvage"/>
    <property type="match status" value="1"/>
</dbReference>
<name>A0AAV2P581_9HYME</name>
<keyword evidence="1 6" id="KW-0378">Hydrolase</keyword>
<evidence type="ECO:0000256" key="3">
    <source>
        <dbReference type="ARBA" id="ARBA00035306"/>
    </source>
</evidence>
<dbReference type="EMBL" id="OZ034830">
    <property type="protein sequence ID" value="CAL1687164.1"/>
    <property type="molecule type" value="Genomic_DNA"/>
</dbReference>
<comment type="function">
    <text evidence="6">Catalyzes the hydrolysis of queuosine 5'-phosphate, releasing the nucleobase queuine (q). Is required for salvage of queuine from exogenous queuosine (Q) that is imported and then converted to queuosine 5'-phosphate intracellularly.</text>
</comment>
<dbReference type="PANTHER" id="PTHR21314:SF0">
    <property type="entry name" value="QUEUOSINE 5'-PHOSPHATE N-GLYCOSYLASE_HYDROLASE"/>
    <property type="match status" value="1"/>
</dbReference>